<evidence type="ECO:0000256" key="4">
    <source>
        <dbReference type="ARBA" id="ARBA00022833"/>
    </source>
</evidence>
<dbReference type="PANTHER" id="PTHR21725">
    <property type="entry name" value="E3 UBIQUITIN-PROTEIN LIGASE UBR4"/>
    <property type="match status" value="1"/>
</dbReference>
<dbReference type="Pfam" id="PF02207">
    <property type="entry name" value="zf-UBR"/>
    <property type="match status" value="1"/>
</dbReference>
<dbReference type="PROSITE" id="PS51157">
    <property type="entry name" value="ZF_UBR"/>
    <property type="match status" value="1"/>
</dbReference>
<dbReference type="SUPFAM" id="SSF48371">
    <property type="entry name" value="ARM repeat"/>
    <property type="match status" value="1"/>
</dbReference>
<dbReference type="EMBL" id="HACA01018959">
    <property type="protein sequence ID" value="CDW36320.1"/>
    <property type="molecule type" value="Transcribed_RNA"/>
</dbReference>
<dbReference type="InterPro" id="IPR056530">
    <property type="entry name" value="UBR4-like_dom"/>
</dbReference>
<keyword evidence="4" id="KW-0862">Zinc</keyword>
<dbReference type="Pfam" id="PF19423">
    <property type="entry name" value="E3_UBR4_N"/>
    <property type="match status" value="1"/>
</dbReference>
<evidence type="ECO:0000256" key="6">
    <source>
        <dbReference type="PROSITE-ProRule" id="PRU00508"/>
    </source>
</evidence>
<dbReference type="PANTHER" id="PTHR21725:SF1">
    <property type="entry name" value="E3 UBIQUITIN-PROTEIN LIGASE UBR4"/>
    <property type="match status" value="1"/>
</dbReference>
<feature type="region of interest" description="Disordered" evidence="8">
    <location>
        <begin position="2597"/>
        <end position="2650"/>
    </location>
</feature>
<dbReference type="InterPro" id="IPR045841">
    <property type="entry name" value="E3_UBR4_N"/>
</dbReference>
<feature type="domain" description="UBR-type" evidence="9">
    <location>
        <begin position="1515"/>
        <end position="1588"/>
    </location>
</feature>
<feature type="region of interest" description="Disordered" evidence="8">
    <location>
        <begin position="1586"/>
        <end position="1653"/>
    </location>
</feature>
<evidence type="ECO:0000256" key="8">
    <source>
        <dbReference type="SAM" id="MobiDB-lite"/>
    </source>
</evidence>
<feature type="compositionally biased region" description="Low complexity" evidence="8">
    <location>
        <begin position="2606"/>
        <end position="2621"/>
    </location>
</feature>
<feature type="region of interest" description="Disordered" evidence="8">
    <location>
        <begin position="2029"/>
        <end position="2049"/>
    </location>
</feature>
<feature type="compositionally biased region" description="Low complexity" evidence="8">
    <location>
        <begin position="2637"/>
        <end position="2647"/>
    </location>
</feature>
<keyword evidence="5" id="KW-0112">Calmodulin-binding</keyword>
<dbReference type="GO" id="GO:0005516">
    <property type="term" value="F:calmodulin binding"/>
    <property type="evidence" value="ECO:0007669"/>
    <property type="project" value="UniProtKB-KW"/>
</dbReference>
<dbReference type="InterPro" id="IPR003126">
    <property type="entry name" value="Znf_UBR"/>
</dbReference>
<name>A0A0K2UE41_LEPSM</name>
<dbReference type="CDD" id="cd19680">
    <property type="entry name" value="UBR-box_UBR4"/>
    <property type="match status" value="1"/>
</dbReference>
<protein>
    <submittedName>
        <fullName evidence="10">Protein purity of essencelike [Megachile rotundata]</fullName>
    </submittedName>
</protein>
<evidence type="ECO:0000256" key="1">
    <source>
        <dbReference type="ARBA" id="ARBA00009970"/>
    </source>
</evidence>
<proteinExistence type="inferred from homology"/>
<dbReference type="GO" id="GO:0008270">
    <property type="term" value="F:zinc ion binding"/>
    <property type="evidence" value="ECO:0007669"/>
    <property type="project" value="UniProtKB-KW"/>
</dbReference>
<keyword evidence="3 7" id="KW-0863">Zinc-finger</keyword>
<dbReference type="OrthoDB" id="6348962at2759"/>
<sequence>MSEKKEVDSFCGAVIRSAKELKECENLEFLLGSWDAIRSGGGFEEDLHYEAGVILCSPLLLSLREASPGEKQRVLERILSTEAPSVILPFPPVPEGGSFLRDEKSGSPGKDVGKEEFDLRPPQTDLTLLILGDLKSPWKKEDSQRKQSPLFSSPAVHHLLELLSSNIRSSSQILHLTWNLLTNLKKSLEPLDQDKIKHLSSIALGSLQTACSTASKYDENHSLSENQTLLESLEIFSSVLELFKSSTRIGGCVPQNFLCFGVKIIFSNLILESFTPLSACLCSKALEWFDIMIEDLTGFDGFQMDKSKPELTLFDTVGVSGRLNYILHDVDLIPYLMEIIKVSYSKTTQLRKKLEENKPKKESYELKNIINSTDNVIGLTFCDEEEEGEEENEIKNSQQLEKESEDDLVLGKWMSEILFPSADKYPKNIKDAESLSSNKSETCGIESNVFLKLATQILGFFNKHFVINESSSSLSFIEEGFNKSITSTISFCLPDLDRTLACDTLDSSLSQSYFEFSDSLVCFLHNLLAYKFLSNETQESLLTLLNVNPKETTSENWPTTVFSLTLSLLAQTLLLRQSEKQSTNMYIVMWEKLLVSLSKKITGAYESSDPEEYINVEQMQLFLFFFHALTLMQKKQVLLHVSNTLIRTVSEVKDKTLKTSQIIGVSRIVLLFEYMMKHLYEPPEVLLSQVQHNLHFNNKSRDSSSVSSALISSVANTTTIVINETKDIPESQNTIPRGNDTSSNVIFCPFKKQQFADLKLDKKRPQFFNIFPEASYNSTSNTDVPKLDGLAFSFVLGTNDTLKYNHLYRSLIDLIGVLKLVDRSRDSEGLIAIEYCFTISWRTLQSLPPSVEYLNQLNENPEKMDDLCTMHNLILAPRTNHKVLGPWIKDALVKQGLTTAKAEALIKSISTTVNSLNYDVNLFKSFFEKLKGKKGFIEAKRGQILKSKDMPSFFDLLLLDSVMAKAQISLDKTFSGSTNSSKTEGESPTEHLPIVVSTAHDLVPLVLQAVESLSVCAKSLVLDSISGSKFDIMALQRCLSVSGVQCLKTVCLPRPIQDNYPKSLLSALEEWNGTSLDEYPPILCWRTQFNNTPSFPSESYITSIISVNVSGIRQNNIIHCLKHCLYIAALFTGELLPLCNDFSLLQYDLVRVLFPLILDATTNNLSELIALNLKILVGAMDSVQFLVKVYNHVLTNTYPILLPDTENIDTDTKEEQEEGTERYVLNEKILEDIVQYMEIMLETHMGRGTLDKFFRENDLIKILLSISTRGPRFASKVLKFFNQLYQLNEKNSSEGSVQRLCSTLSKLAEIPNKHLEEWLNYLVTGMYCQLESAKSSDEYLCLQENRALLQSLTNYIVKEENSVSEDVAFTILKCLIPMGSLLLSPVSEGLEFTELLVIMSTLAGAGSGKGHQNLLLACSEWLVTCHSYLSQKNVLEKMSDGVMNGKHGIMLENSCQIMSYMCDVIMALKLTINNDSSARASSPFDGENVVDTDNDYWIDEINDEDSAGEDSDDDSLCNKLCTYSQTQKEFVFQHWYNCHTCRMVDGSGVCTICAKVCHADHDVTYSKHGSFFCDCGAKEDGSCRAMTKRSPREANNEPSRKYDENLSNLSIMRHQSSSPPLSSHQNVSSQQAASSSQPSVSTNSGVESKREDDTRVNLSVKLSQWKDELSSQIEKNNILKKLLEMLECLLPVIEFNRVKHSYIVRLADINKAFQVLHTEEKKYDHNDQLMLPTLGSQEGAFENVQMNYSGDQGQTIRHLMTGHMIRRVVMCCISTGVSGKKQHLAVSHEKGKITILQLSALLKQADSSQKKLTLTRLASTPVPFSVLSIVSNPRNEDFLAVSGLKDCHVLTFNPSGTVSDHLVLHPQLEASNYIIKAIWVPGSQTELALVTSDFVKIYDLSVDVLSPQHYFLVPSGKVRDCTLSFMEDGTRYVLIMSSGGHIYVQSLTEESSALNGPFYVTNIMDVDHPEIKHSSSERIGDGGVSIYYCHTLQCLFFSYVQGKSFMAPLKSIVEELSIVFPINIKSNSNNNNNNNGGNASGNNKSSGSNQQPLCQWGEIMGHPGLITAFLQTSNNPVILLVKPESIHVQELKVGSKSKIIDMVAIRHSVLSMPYSGASMNQKTTLILLCEDGSLKIYMANPETTDYWLNPVMNPMPCLNQIKPPRKLKKNQQNKRNGAAVGTSSQGSSLAFPIDFFESCSTISEVEFNGNDVLQVYNVNQIKYRLTTSGLYIANMMPTGFSMEVTNNDSNQVMVGIRVMLGAQDISRVPSYIEIFGRCIPVSLTLNRWFDLPFTREESLLADKKMTIVFGPSLDTSGVSIIDSIQVYGKTKEAFGWPEDVEESSSTNQEPSDLMDAQPLPLTPLDKLIASILELLEGCFALGGGDLNENFKNEASGLSTQMVTLPTQQKINYFAKTLLSSLFQNKTDYHNHKDFAVMKHVTKHIFESGKEQKESDEATSIDIESYIRLVLTTRSIAIARPLNLVKFAETRKENDQKLEEKITFINYLSNTFWSLIESKTANSVVGKIGQSGITHVESLVHALVDIFHAFINSDVDMISSITKLYTDFLLSKNIQVSFACKQALVRILRPRVRRRRVYAPSPDRCPSPGEEGSNNNNNAPIAEEIRQFDPGFPPPVLSNSGGNNNRNGRSNERIHSRQNENLNLGPGGIPLGGVAGNMDAMLPLVNNNNDGNNGNIPPVLDLPPEVDDEAMVELAIALSLQEQGGELNDVPQVIQVIPNYGLNEFSGLQGLIRDTIAAVASIHDPNSESGEQVAPLRESNPTPNNPMSGNSQQREAGHYSDTTPSAPGSDDESTAAMDGSTLRTPPIEIDPDNGPGSGAGSESGASAVESIIGDPSGRSSAYEGEGINAKTELANNIEVEWESNNAKLHSLRVTLLDHLLGYLPNLRDIGGVRCIPYMQVLIVLIADLDGSNETDAKMLEKMLSSMIKELEVEGKQDSCTISDRSNKKELQLVILRLFGVLMSRSKTWQSSQPDGLNYVSSTTASTLLSSGIVNYCLKLLKSLLTYWKESTVDENTNKVGSSLLKVQPSFFPPDMSPFFLKQYVKGHAHDVFESYPRLLTEMALRIPYHATKIFENGGSSNAKENWEEWHYSLCEYMMLHQTLYARRQVRRLLLYICGTKDRYRELRDLHTLESHMTSVREIIRLEITTNSKSLDSVPHLSFPYDTLLKLIEHLRACVDIATSHTNNWQKFCLSKDPNALAFLFQISFSLDEGVNPIVLQLLQSALCGANQKVKYFSSSSKKKYKGDHDGDGECNSVSIVSTLVKQINSPSQLLKFIETFLLECNSTSVRWQAHSILVTIHRNSDQSGKEDILNIMWKLWSKLPYFGRKASQFVDLLGYFSMKTLTKEDKLQDHVYVSKAIAILKSQNEILSNHPNANIYSSLSQLVDFNGYYLESDPCLVCNNPEVPNRALKLSALKIDTKYTTSSQIVKLSCSHSIGKINLRIGDLKRQKMVRVINIYYNNKSVQAVVELKNRSTIWHKAKKVTLSPGQTDIKVEFPLPIIACNLRIEYTDFYENIQASAETLQCPRCSTSVPANPGVCTNCGENVFQCHKCRSINYDEKDPFLCNACGFCKYAKFEYTLNTRPCCAVDPIENEDDYKKAVTSINSLLEKADKVYRNLISNKPSLENLLAKITESVNDKHPGDGAIDSFSTTASTSVANAANTGNIGTTSSNAVSSSTGSSSSNHVNQYIQTLASKYCSECKGSFEDLSKIIQKVMATRKELVSFENARKAKYVPGGTSKSPSTVGRSVSSGKCYGCAAATVEHCLTLLRALASKVRYRNELYQQGLIKQLMEYNLRRGTSNIRLEVRKLICLITRDNLIATNHLNKLIFSKIGLAVKGRISCPEIVESVRHEMSLLAATVSKEDSCWEVRLRCVLRIFILAIKQGGKTSPTVMECITLPCLKIIQGLVRPKGTFKSKSSVMDSSSYIQVDDWLKNKPGYHFEDWENKLSIVDEKATKDDSKNVTSSRDAKNTYLIEKYFKKWVSIVRENKNHPKKLESTLLNASWLKSVLFNSSSQMARQVGCNMVEGFCSGKRRLNIIDLLTSFLEELGTAGESASEYVQLYQKLIGDEQVKYYLAVKGVLKKLADLISKEIDNLDHMEQTTLNSDLAQGFALKTLTEILSSFVSVDQIKNKFKGRLISTVLQGYLSLRRLVVQRTKLVDQTQDKLLELLEIMTTGTKAESEAFMAVCVETIKRYPVHDQLTPVFIFERLCNLIYPEETEMGEFFMTLDKDPQQEDFLQGRMLGNPYSSNDPDLGPLMRNVKNKICADCELVALLEDDNGMELLVHNKIVSLDLLVKDVYQKIWAPEANEGDPMKVIYRMRGLLGDATEEFIETLDNKEGEDKDEEEVYKMAGIMAECGGLEVMLERLASIHDVQYSKPLLLVLLKLFSHSIRLKVNREKLLNPTYKTIPLLLNCLKLSLSDSNSSINEMILEAMERLLVEAAAGNSISNYCQFASNCVSTEDIQALLKHAVNLRSGTALHSRLMRVLPFLTYGNDDKMELLLSHFSEVLEFDKFDIEHGADEDSKMETFVAMCDGIERNKIGNTMKDLMVKSGIMNQCIEYIKVNAPASKTVLLKADDPFWKAFVTKPSLKYILRAMAGLAAKHPTTQLAVSSECISILHQMEQVSSDEHVGSLAESVLEAIKSHPDAFTKVVEVRQRTKAEKKKLAMAMRAKQLKAIGLKANDRGQVKAENSILQQFVEIAEESGLSCNICREGYKFQPYKVLAIYTYTKDCHLEEFESASRKQMGYSTVTHFNLVHVDCHLAAVRQARSRDEWDSALLQNANTKCNGLLPLWGPQVVESAYASSLARHNNYLAEATQHRDIGYHSTVHDLKLLLLRFAEDKSFSNESGGGGPQSNMHLVPYLMHMALYVLNTTRAASREEMNLNSFLDQPKNQWVDTGYIPDGPIYYTVIALLVFSPSSWKSVRIKLLQRLLLTAHTRSADPNHTGGNSLVDKEVKEYNVYKKMVLFFALIDQLYSVVFCNVPTDKDSWPVALSEWIRHNDDTLTKSTLKLLNVFQEDLVPASSVVEIADVCRLLEDIPTPASFLSDVLNSIP</sequence>
<feature type="compositionally biased region" description="Basic and acidic residues" evidence="8">
    <location>
        <begin position="100"/>
        <end position="118"/>
    </location>
</feature>
<evidence type="ECO:0000256" key="7">
    <source>
        <dbReference type="PROSITE-ProRule" id="PRU01388"/>
    </source>
</evidence>
<dbReference type="SMART" id="SM00396">
    <property type="entry name" value="ZnF_UBR1"/>
    <property type="match status" value="1"/>
</dbReference>
<organism evidence="10">
    <name type="scientific">Lepeophtheirus salmonis</name>
    <name type="common">Salmon louse</name>
    <name type="synonym">Caligus salmonis</name>
    <dbReference type="NCBI Taxonomy" id="72036"/>
    <lineage>
        <taxon>Eukaryota</taxon>
        <taxon>Metazoa</taxon>
        <taxon>Ecdysozoa</taxon>
        <taxon>Arthropoda</taxon>
        <taxon>Crustacea</taxon>
        <taxon>Multicrustacea</taxon>
        <taxon>Hexanauplia</taxon>
        <taxon>Copepoda</taxon>
        <taxon>Siphonostomatoida</taxon>
        <taxon>Caligidae</taxon>
        <taxon>Lepeophtheirus</taxon>
    </lineage>
</organism>
<dbReference type="InterPro" id="IPR047509">
    <property type="entry name" value="UBR4-like_UBR-box"/>
</dbReference>
<feature type="zinc finger region" description="UBR-type" evidence="6">
    <location>
        <begin position="1515"/>
        <end position="1588"/>
    </location>
</feature>
<dbReference type="PROSITE" id="PS52043">
    <property type="entry name" value="UBR4_E3"/>
    <property type="match status" value="1"/>
</dbReference>
<dbReference type="InterPro" id="IPR016024">
    <property type="entry name" value="ARM-type_fold"/>
</dbReference>
<dbReference type="InterPro" id="IPR045189">
    <property type="entry name" value="UBR4-like"/>
</dbReference>
<dbReference type="InterPro" id="IPR036322">
    <property type="entry name" value="WD40_repeat_dom_sf"/>
</dbReference>
<evidence type="ECO:0000256" key="2">
    <source>
        <dbReference type="ARBA" id="ARBA00022723"/>
    </source>
</evidence>
<dbReference type="InterPro" id="IPR025704">
    <property type="entry name" value="E3_Ub_ligase_UBR4_C"/>
</dbReference>
<feature type="region of interest" description="Disordered" evidence="8">
    <location>
        <begin position="2763"/>
        <end position="2862"/>
    </location>
</feature>
<evidence type="ECO:0000259" key="9">
    <source>
        <dbReference type="PROSITE" id="PS51157"/>
    </source>
</evidence>
<feature type="region of interest" description="Disordered" evidence="8">
    <location>
        <begin position="2166"/>
        <end position="2186"/>
    </location>
</feature>
<keyword evidence="2" id="KW-0479">Metal-binding</keyword>
<dbReference type="Pfam" id="PF13764">
    <property type="entry name" value="E3_UbLigase_R4"/>
    <property type="match status" value="1"/>
</dbReference>
<comment type="similarity">
    <text evidence="1 7">Belongs to the UBR4 family.</text>
</comment>
<feature type="compositionally biased region" description="Low complexity" evidence="8">
    <location>
        <begin position="1614"/>
        <end position="1644"/>
    </location>
</feature>
<evidence type="ECO:0000256" key="5">
    <source>
        <dbReference type="ARBA" id="ARBA00022860"/>
    </source>
</evidence>
<accession>A0A0K2UE41</accession>
<feature type="region of interest" description="Disordered" evidence="8">
    <location>
        <begin position="98"/>
        <end position="118"/>
    </location>
</feature>
<evidence type="ECO:0000313" key="10">
    <source>
        <dbReference type="EMBL" id="CDW36320.1"/>
    </source>
</evidence>
<feature type="compositionally biased region" description="Polar residues" evidence="8">
    <location>
        <begin position="2778"/>
        <end position="2805"/>
    </location>
</feature>
<dbReference type="SUPFAM" id="SSF50978">
    <property type="entry name" value="WD40 repeat-like"/>
    <property type="match status" value="1"/>
</dbReference>
<reference evidence="10" key="1">
    <citation type="submission" date="2014-05" db="EMBL/GenBank/DDBJ databases">
        <authorList>
            <person name="Chronopoulou M."/>
        </authorList>
    </citation>
    <scope>NUCLEOTIDE SEQUENCE</scope>
    <source>
        <tissue evidence="10">Whole organism</tissue>
    </source>
</reference>
<dbReference type="Pfam" id="PF24079">
    <property type="entry name" value="UBR4"/>
    <property type="match status" value="1"/>
</dbReference>
<feature type="compositionally biased region" description="Basic and acidic residues" evidence="8">
    <location>
        <begin position="1590"/>
        <end position="1604"/>
    </location>
</feature>
<evidence type="ECO:0000256" key="3">
    <source>
        <dbReference type="ARBA" id="ARBA00022771"/>
    </source>
</evidence>
<feature type="region of interest" description="UBR4 E3 catalytic module" evidence="7">
    <location>
        <begin position="4612"/>
        <end position="5078"/>
    </location>
</feature>